<protein>
    <submittedName>
        <fullName evidence="9">Acyl-CoA dehydrogenase</fullName>
    </submittedName>
</protein>
<dbReference type="Pfam" id="PF02770">
    <property type="entry name" value="Acyl-CoA_dh_M"/>
    <property type="match status" value="1"/>
</dbReference>
<feature type="domain" description="Acyl-CoA dehydrogenase/oxidase C-terminal" evidence="7">
    <location>
        <begin position="247"/>
        <end position="391"/>
    </location>
</feature>
<dbReference type="PANTHER" id="PTHR43292:SF3">
    <property type="entry name" value="ACYL-COA DEHYDROGENASE FADE29"/>
    <property type="match status" value="1"/>
</dbReference>
<dbReference type="Pfam" id="PF00441">
    <property type="entry name" value="Acyl-CoA_dh_1"/>
    <property type="match status" value="1"/>
</dbReference>
<dbReference type="SUPFAM" id="SSF47203">
    <property type="entry name" value="Acyl-CoA dehydrogenase C-terminal domain-like"/>
    <property type="match status" value="1"/>
</dbReference>
<keyword evidence="5 6" id="KW-0560">Oxidoreductase</keyword>
<dbReference type="InterPro" id="IPR009075">
    <property type="entry name" value="AcylCo_DH/oxidase_C"/>
</dbReference>
<dbReference type="InterPro" id="IPR037069">
    <property type="entry name" value="AcylCoA_DH/ox_N_sf"/>
</dbReference>
<dbReference type="InterPro" id="IPR006091">
    <property type="entry name" value="Acyl-CoA_Oxase/DH_mid-dom"/>
</dbReference>
<proteinExistence type="inferred from homology"/>
<dbReference type="GO" id="GO:0016627">
    <property type="term" value="F:oxidoreductase activity, acting on the CH-CH group of donors"/>
    <property type="evidence" value="ECO:0007669"/>
    <property type="project" value="InterPro"/>
</dbReference>
<dbReference type="GO" id="GO:0050660">
    <property type="term" value="F:flavin adenine dinucleotide binding"/>
    <property type="evidence" value="ECO:0007669"/>
    <property type="project" value="InterPro"/>
</dbReference>
<dbReference type="InterPro" id="IPR046373">
    <property type="entry name" value="Acyl-CoA_Oxase/DH_mid-dom_sf"/>
</dbReference>
<evidence type="ECO:0000256" key="4">
    <source>
        <dbReference type="ARBA" id="ARBA00022827"/>
    </source>
</evidence>
<feature type="domain" description="Acyl-CoA oxidase/dehydrogenase middle" evidence="8">
    <location>
        <begin position="141"/>
        <end position="234"/>
    </location>
</feature>
<dbReference type="Proteomes" id="UP000006455">
    <property type="component" value="Unassembled WGS sequence"/>
</dbReference>
<accession>J5EJ21</accession>
<evidence type="ECO:0000256" key="1">
    <source>
        <dbReference type="ARBA" id="ARBA00001974"/>
    </source>
</evidence>
<dbReference type="STRING" id="1041522.GCA_002105755_02135"/>
<gene>
    <name evidence="9" type="ORF">MCOL_V204725</name>
</gene>
<evidence type="ECO:0000313" key="9">
    <source>
        <dbReference type="EMBL" id="EJO89464.1"/>
    </source>
</evidence>
<comment type="cofactor">
    <cofactor evidence="1 6">
        <name>FAD</name>
        <dbReference type="ChEBI" id="CHEBI:57692"/>
    </cofactor>
</comment>
<keyword evidence="3 6" id="KW-0285">Flavoprotein</keyword>
<dbReference type="EMBL" id="AFVW02000002">
    <property type="protein sequence ID" value="EJO89464.1"/>
    <property type="molecule type" value="Genomic_DNA"/>
</dbReference>
<sequence>MNSKFSNQTSKEIAALTTTAAQVAEHREKIRTWLAATTLELKEFHGTHERTAEGALDAGRRFMRLLYDHGWGRWGWPESAGGLGGPVVLRSVLYDELEWANYPVPVQYELLETMAPAVLAFAPELAARLLPAALTGERAWAQGFSEPEAGSDLAALRCRARRDGEHYVITGQKIWTSQAIGASCIGTLVRTGAADSRHRGLSMLMVDLDTPGVEVRPIRFANGQNELAEVFFDDARVPADRLVGAEGQGWAVAMFLLQYERGNYAWVRQAHIGRMVAALAARADDTDDRAMAQIGGAWLAQQAVRMRCGRTVLRLADGEALGPEISIDKVLLGTAEQRVCDASIALQRNRFLFSDSDEDEFWRAQWFYTRASTIYGGAAEVQRSIIADRVLGLPKENA</sequence>
<comment type="similarity">
    <text evidence="2 6">Belongs to the acyl-CoA dehydrogenase family.</text>
</comment>
<dbReference type="PANTHER" id="PTHR43292">
    <property type="entry name" value="ACYL-COA DEHYDROGENASE"/>
    <property type="match status" value="1"/>
</dbReference>
<dbReference type="InterPro" id="IPR036250">
    <property type="entry name" value="AcylCo_DH-like_C"/>
</dbReference>
<dbReference type="Gene3D" id="1.20.140.10">
    <property type="entry name" value="Butyryl-CoA Dehydrogenase, subunit A, domain 3"/>
    <property type="match status" value="1"/>
</dbReference>
<dbReference type="GO" id="GO:0005886">
    <property type="term" value="C:plasma membrane"/>
    <property type="evidence" value="ECO:0007669"/>
    <property type="project" value="TreeGrafter"/>
</dbReference>
<dbReference type="SUPFAM" id="SSF56645">
    <property type="entry name" value="Acyl-CoA dehydrogenase NM domain-like"/>
    <property type="match status" value="1"/>
</dbReference>
<evidence type="ECO:0000256" key="2">
    <source>
        <dbReference type="ARBA" id="ARBA00009347"/>
    </source>
</evidence>
<dbReference type="InterPro" id="IPR052161">
    <property type="entry name" value="Mycobact_Acyl-CoA_DH"/>
</dbReference>
<dbReference type="AlphaFoldDB" id="J5EJ21"/>
<evidence type="ECO:0000256" key="5">
    <source>
        <dbReference type="ARBA" id="ARBA00023002"/>
    </source>
</evidence>
<evidence type="ECO:0000256" key="3">
    <source>
        <dbReference type="ARBA" id="ARBA00022630"/>
    </source>
</evidence>
<dbReference type="InterPro" id="IPR009100">
    <property type="entry name" value="AcylCoA_DH/oxidase_NM_dom_sf"/>
</dbReference>
<dbReference type="eggNOG" id="COG1960">
    <property type="taxonomic scope" value="Bacteria"/>
</dbReference>
<keyword evidence="4 6" id="KW-0274">FAD</keyword>
<organism evidence="9 10">
    <name type="scientific">Mycobacterium colombiense CECT 3035</name>
    <dbReference type="NCBI Taxonomy" id="1041522"/>
    <lineage>
        <taxon>Bacteria</taxon>
        <taxon>Bacillati</taxon>
        <taxon>Actinomycetota</taxon>
        <taxon>Actinomycetes</taxon>
        <taxon>Mycobacteriales</taxon>
        <taxon>Mycobacteriaceae</taxon>
        <taxon>Mycobacterium</taxon>
        <taxon>Mycobacterium avium complex (MAC)</taxon>
    </lineage>
</organism>
<evidence type="ECO:0000313" key="10">
    <source>
        <dbReference type="Proteomes" id="UP000006455"/>
    </source>
</evidence>
<comment type="caution">
    <text evidence="9">The sequence shown here is derived from an EMBL/GenBank/DDBJ whole genome shotgun (WGS) entry which is preliminary data.</text>
</comment>
<evidence type="ECO:0000259" key="7">
    <source>
        <dbReference type="Pfam" id="PF00441"/>
    </source>
</evidence>
<dbReference type="Gene3D" id="2.40.110.10">
    <property type="entry name" value="Butyryl-CoA Dehydrogenase, subunit A, domain 2"/>
    <property type="match status" value="1"/>
</dbReference>
<dbReference type="Gene3D" id="1.10.540.10">
    <property type="entry name" value="Acyl-CoA dehydrogenase/oxidase, N-terminal domain"/>
    <property type="match status" value="1"/>
</dbReference>
<evidence type="ECO:0000256" key="6">
    <source>
        <dbReference type="RuleBase" id="RU362125"/>
    </source>
</evidence>
<reference evidence="9 10" key="1">
    <citation type="journal article" date="2011" name="J. Bacteriol.">
        <title>Genome sequence of the Mycobacterium colombiense type strain, CECT 3035.</title>
        <authorList>
            <person name="Gonzalez-Perez M."/>
            <person name="Murcia M.I."/>
            <person name="Landsman D."/>
            <person name="Jordan I.K."/>
            <person name="Marino-Ramirez L."/>
        </authorList>
    </citation>
    <scope>NUCLEOTIDE SEQUENCE [LARGE SCALE GENOMIC DNA]</scope>
    <source>
        <strain evidence="9 10">CECT 3035</strain>
    </source>
</reference>
<name>J5EJ21_9MYCO</name>
<evidence type="ECO:0000259" key="8">
    <source>
        <dbReference type="Pfam" id="PF02770"/>
    </source>
</evidence>